<reference evidence="3 4" key="1">
    <citation type="journal article" date="2015" name="Genome Announc.">
        <title>Expanding the biotechnology potential of lactobacilli through comparative genomics of 213 strains and associated genera.</title>
        <authorList>
            <person name="Sun Z."/>
            <person name="Harris H.M."/>
            <person name="McCann A."/>
            <person name="Guo C."/>
            <person name="Argimon S."/>
            <person name="Zhang W."/>
            <person name="Yang X."/>
            <person name="Jeffery I.B."/>
            <person name="Cooney J.C."/>
            <person name="Kagawa T.F."/>
            <person name="Liu W."/>
            <person name="Song Y."/>
            <person name="Salvetti E."/>
            <person name="Wrobel A."/>
            <person name="Rasinkangas P."/>
            <person name="Parkhill J."/>
            <person name="Rea M.C."/>
            <person name="O'Sullivan O."/>
            <person name="Ritari J."/>
            <person name="Douillard F.P."/>
            <person name="Paul Ross R."/>
            <person name="Yang R."/>
            <person name="Briner A.E."/>
            <person name="Felis G.E."/>
            <person name="de Vos W.M."/>
            <person name="Barrangou R."/>
            <person name="Klaenhammer T.R."/>
            <person name="Caufield P.W."/>
            <person name="Cui Y."/>
            <person name="Zhang H."/>
            <person name="O'Toole P.W."/>
        </authorList>
    </citation>
    <scope>NUCLEOTIDE SEQUENCE [LARGE SCALE GENOMIC DNA]</scope>
    <source>
        <strain evidence="3 4">DSM 15836</strain>
    </source>
</reference>
<feature type="transmembrane region" description="Helical" evidence="1">
    <location>
        <begin position="183"/>
        <end position="204"/>
    </location>
</feature>
<feature type="domain" description="YdbS-like PH" evidence="2">
    <location>
        <begin position="63"/>
        <end position="141"/>
    </location>
</feature>
<feature type="transmembrane region" description="Helical" evidence="1">
    <location>
        <begin position="229"/>
        <end position="250"/>
    </location>
</feature>
<dbReference type="InterPro" id="IPR014529">
    <property type="entry name" value="UCP026631"/>
</dbReference>
<feature type="domain" description="YdbS-like PH" evidence="2">
    <location>
        <begin position="422"/>
        <end position="484"/>
    </location>
</feature>
<feature type="transmembrane region" description="Helical" evidence="1">
    <location>
        <begin position="42"/>
        <end position="64"/>
    </location>
</feature>
<feature type="transmembrane region" description="Helical" evidence="1">
    <location>
        <begin position="361"/>
        <end position="379"/>
    </location>
</feature>
<evidence type="ECO:0000313" key="4">
    <source>
        <dbReference type="Proteomes" id="UP000051217"/>
    </source>
</evidence>
<dbReference type="PIRSF" id="PIRSF026631">
    <property type="entry name" value="UCP026631"/>
    <property type="match status" value="1"/>
</dbReference>
<dbReference type="PANTHER" id="PTHR34473">
    <property type="entry name" value="UPF0699 TRANSMEMBRANE PROTEIN YDBS"/>
    <property type="match status" value="1"/>
</dbReference>
<proteinExistence type="predicted"/>
<keyword evidence="4" id="KW-1185">Reference proteome</keyword>
<dbReference type="Pfam" id="PF03703">
    <property type="entry name" value="bPH_2"/>
    <property type="match status" value="3"/>
</dbReference>
<dbReference type="Proteomes" id="UP000051217">
    <property type="component" value="Unassembled WGS sequence"/>
</dbReference>
<keyword evidence="1" id="KW-0472">Membrane</keyword>
<dbReference type="EMBL" id="AZFI01000020">
    <property type="protein sequence ID" value="KRM30235.1"/>
    <property type="molecule type" value="Genomic_DNA"/>
</dbReference>
<keyword evidence="1" id="KW-1133">Transmembrane helix</keyword>
<feature type="transmembrane region" description="Helical" evidence="1">
    <location>
        <begin position="385"/>
        <end position="403"/>
    </location>
</feature>
<evidence type="ECO:0000256" key="1">
    <source>
        <dbReference type="SAM" id="Phobius"/>
    </source>
</evidence>
<feature type="domain" description="YdbS-like PH" evidence="2">
    <location>
        <begin position="254"/>
        <end position="343"/>
    </location>
</feature>
<feature type="transmembrane region" description="Helical" evidence="1">
    <location>
        <begin position="12"/>
        <end position="36"/>
    </location>
</feature>
<gene>
    <name evidence="3" type="ORF">FC65_GL000910</name>
</gene>
<protein>
    <submittedName>
        <fullName evidence="3">Membrane protein</fullName>
    </submittedName>
</protein>
<dbReference type="InterPro" id="IPR005182">
    <property type="entry name" value="YdbS-like_PH"/>
</dbReference>
<evidence type="ECO:0000259" key="2">
    <source>
        <dbReference type="Pfam" id="PF03703"/>
    </source>
</evidence>
<comment type="caution">
    <text evidence="3">The sequence shown here is derived from an EMBL/GenBank/DDBJ whole genome shotgun (WGS) entry which is preliminary data.</text>
</comment>
<accession>A0ABR5PLR3</accession>
<organism evidence="3 4">
    <name type="scientific">Ligilactobacillus acidipiscis DSM 15836</name>
    <dbReference type="NCBI Taxonomy" id="1423716"/>
    <lineage>
        <taxon>Bacteria</taxon>
        <taxon>Bacillati</taxon>
        <taxon>Bacillota</taxon>
        <taxon>Bacilli</taxon>
        <taxon>Lactobacillales</taxon>
        <taxon>Lactobacillaceae</taxon>
        <taxon>Ligilactobacillus</taxon>
    </lineage>
</organism>
<sequence length="487" mass="55801">MLMQAKRLHPAALLYFWYQSLKSGLLYFFILLAFNFNERFTGYFWLALFAVLLPTVVGGILKYLRYSYELAAQEIILHSGVIFPKHLHISYAKIQTLQTKQWFYLRPFGLLSLQIETSSQAADEPEAVLPVISRAVVTQIQAKRDAVLKNDRQTEIFFPDRDSETEHIPASSEFSYQIKGHDLNLYALTSLGFLPLMLGFLAIYNRLSDVIPQKYINAAVKTLENRSGVVLSLLAIVVILLALGFSYLVVINRYFHFEVHPEEKQLVTSKGLLQQNIVTASQEKIQAVVISQSFLRQALKLATVQLVLASQAADEEQDDQLVLLPVLSQGLALKNASRLVKWLPQKIPRLPVGRRFERWKIIRNILLPTILLVVIIGLFFQPYGWLSVVLLPVAFWIGYYASVNNRLALTNADVLLAQNGHLLTRKLYLIPRGRIQAMSMQQTVLMARVELSHLKIILRSGNEKQVVQVRYLPKKKAEEIYRWYRHK</sequence>
<dbReference type="PANTHER" id="PTHR34473:SF2">
    <property type="entry name" value="UPF0699 TRANSMEMBRANE PROTEIN YDBT"/>
    <property type="match status" value="1"/>
</dbReference>
<name>A0ABR5PLR3_9LACO</name>
<keyword evidence="1" id="KW-0812">Transmembrane</keyword>
<evidence type="ECO:0000313" key="3">
    <source>
        <dbReference type="EMBL" id="KRM30235.1"/>
    </source>
</evidence>